<evidence type="ECO:0000313" key="3">
    <source>
        <dbReference type="EMBL" id="PIL46951.1"/>
    </source>
</evidence>
<evidence type="ECO:0000259" key="2">
    <source>
        <dbReference type="Pfam" id="PF01370"/>
    </source>
</evidence>
<dbReference type="InterPro" id="IPR036291">
    <property type="entry name" value="NAD(P)-bd_dom_sf"/>
</dbReference>
<keyword evidence="1" id="KW-0520">NAD</keyword>
<dbReference type="PRINTS" id="PR01713">
    <property type="entry name" value="NUCEPIMERASE"/>
</dbReference>
<keyword evidence="4" id="KW-1185">Reference proteome</keyword>
<name>A0A2G8TLL9_9BURK</name>
<feature type="domain" description="NAD-dependent epimerase/dehydratase" evidence="2">
    <location>
        <begin position="8"/>
        <end position="242"/>
    </location>
</feature>
<reference evidence="3 4" key="1">
    <citation type="submission" date="2017-10" db="EMBL/GenBank/DDBJ databases">
        <title>Massilia psychrophilum sp. nov., a novel purple-pigmented bacterium isolated from Tianshan glacier, Xinjiang Municipality, China.</title>
        <authorList>
            <person name="Wang H."/>
        </authorList>
    </citation>
    <scope>NUCLEOTIDE SEQUENCE [LARGE SCALE GENOMIC DNA]</scope>
    <source>
        <strain evidence="3 4">JCM 30074</strain>
    </source>
</reference>
<proteinExistence type="predicted"/>
<dbReference type="RefSeq" id="WP_099786754.1">
    <property type="nucleotide sequence ID" value="NZ_JBHLYV010000100.1"/>
</dbReference>
<evidence type="ECO:0000313" key="4">
    <source>
        <dbReference type="Proteomes" id="UP000230390"/>
    </source>
</evidence>
<dbReference type="PANTHER" id="PTHR43574">
    <property type="entry name" value="EPIMERASE-RELATED"/>
    <property type="match status" value="1"/>
</dbReference>
<dbReference type="SUPFAM" id="SSF51735">
    <property type="entry name" value="NAD(P)-binding Rossmann-fold domains"/>
    <property type="match status" value="1"/>
</dbReference>
<accession>A0A2G8TLL9</accession>
<gene>
    <name evidence="3" type="ORF">CR105_02030</name>
</gene>
<dbReference type="AlphaFoldDB" id="A0A2G8TLL9"/>
<evidence type="ECO:0000256" key="1">
    <source>
        <dbReference type="ARBA" id="ARBA00023027"/>
    </source>
</evidence>
<organism evidence="3 4">
    <name type="scientific">Massilia eurypsychrophila</name>
    <dbReference type="NCBI Taxonomy" id="1485217"/>
    <lineage>
        <taxon>Bacteria</taxon>
        <taxon>Pseudomonadati</taxon>
        <taxon>Pseudomonadota</taxon>
        <taxon>Betaproteobacteria</taxon>
        <taxon>Burkholderiales</taxon>
        <taxon>Oxalobacteraceae</taxon>
        <taxon>Telluria group</taxon>
        <taxon>Massilia</taxon>
    </lineage>
</organism>
<comment type="caution">
    <text evidence="3">The sequence shown here is derived from an EMBL/GenBank/DDBJ whole genome shotgun (WGS) entry which is preliminary data.</text>
</comment>
<dbReference type="Pfam" id="PF01370">
    <property type="entry name" value="Epimerase"/>
    <property type="match status" value="1"/>
</dbReference>
<dbReference type="Proteomes" id="UP000230390">
    <property type="component" value="Unassembled WGS sequence"/>
</dbReference>
<dbReference type="Gene3D" id="3.40.50.720">
    <property type="entry name" value="NAD(P)-binding Rossmann-like Domain"/>
    <property type="match status" value="1"/>
</dbReference>
<dbReference type="OrthoDB" id="9769113at2"/>
<protein>
    <submittedName>
        <fullName evidence="3">Protein CapI</fullName>
    </submittedName>
</protein>
<dbReference type="EMBL" id="PDOC01000001">
    <property type="protein sequence ID" value="PIL46951.1"/>
    <property type="molecule type" value="Genomic_DNA"/>
</dbReference>
<sequence>MTAGKQTILVTGAAGFIGSFVAARLAGLGHQVAGCDNFNDYYDPRLKIGRVRALLGPLEVPCRAAELADPVQVAALFARVRPTLVVHLAAQPGVRHSLVAPGAYLQSNLVGFGNVLDACRRHHVEHLLYASSSSVYGGNTKLPFSEDDPTDAPLSLYAATNKANEQMAHAYSHLSRLPATGVRLFSVYGPWGRPDMAYFSFTEKLLKGEAIPVFAEGRLLRDFTYIDDIVESVVRLLFKPWTGSDVAAPHWVVNVGSERPVTVLDFINTLERVLGVRAELDFQPMQPGDVAAAHADASRLQAWVGYAPTTPLETGLTLFGEWYNPRSLIRPNAAPSK</sequence>
<dbReference type="InterPro" id="IPR001509">
    <property type="entry name" value="Epimerase_deHydtase"/>
</dbReference>